<dbReference type="AlphaFoldDB" id="A0A855X2D9"/>
<evidence type="ECO:0000313" key="2">
    <source>
        <dbReference type="EMBL" id="PWB68414.1"/>
    </source>
</evidence>
<gene>
    <name evidence="2" type="ORF">C3F09_11715</name>
</gene>
<sequence>MKYIRSTVMKKRLWSLLVTSSRLAVLALVAASLVAAIAFPSVTVRVPVKAVAEPIVPAEHKQLMAGTPDSDESTGKMGTGRKQQAAPVIVAVPPAPLKFEDNVRRHGDLNPEPLILVTPVTASLSFSQTIPLPHVSAKAARQLTLVGAKPSGTM</sequence>
<feature type="region of interest" description="Disordered" evidence="1">
    <location>
        <begin position="64"/>
        <end position="84"/>
    </location>
</feature>
<dbReference type="EMBL" id="PQAP01000202">
    <property type="protein sequence ID" value="PWB68414.1"/>
    <property type="molecule type" value="Genomic_DNA"/>
</dbReference>
<reference evidence="2 3" key="1">
    <citation type="journal article" date="2018" name="ISME J.">
        <title>A methanotrophic archaeon couples anaerobic oxidation of methane to Fe(III) reduction.</title>
        <authorList>
            <person name="Cai C."/>
            <person name="Leu A.O."/>
            <person name="Xie G.J."/>
            <person name="Guo J."/>
            <person name="Feng Y."/>
            <person name="Zhao J.X."/>
            <person name="Tyson G.W."/>
            <person name="Yuan Z."/>
            <person name="Hu S."/>
        </authorList>
    </citation>
    <scope>NUCLEOTIDE SEQUENCE [LARGE SCALE GENOMIC DNA]</scope>
    <source>
        <strain evidence="2">FeB_12</strain>
    </source>
</reference>
<proteinExistence type="predicted"/>
<comment type="caution">
    <text evidence="2">The sequence shown here is derived from an EMBL/GenBank/DDBJ whole genome shotgun (WGS) entry which is preliminary data.</text>
</comment>
<organism evidence="2 3">
    <name type="scientific">candidate division GN15 bacterium</name>
    <dbReference type="NCBI Taxonomy" id="2072418"/>
    <lineage>
        <taxon>Bacteria</taxon>
        <taxon>candidate division GN15</taxon>
    </lineage>
</organism>
<evidence type="ECO:0000256" key="1">
    <source>
        <dbReference type="SAM" id="MobiDB-lite"/>
    </source>
</evidence>
<dbReference type="Proteomes" id="UP000250918">
    <property type="component" value="Unassembled WGS sequence"/>
</dbReference>
<name>A0A855X2D9_9BACT</name>
<protein>
    <submittedName>
        <fullName evidence="2">Uncharacterized protein</fullName>
    </submittedName>
</protein>
<accession>A0A855X2D9</accession>
<evidence type="ECO:0000313" key="3">
    <source>
        <dbReference type="Proteomes" id="UP000250918"/>
    </source>
</evidence>